<evidence type="ECO:0000256" key="2">
    <source>
        <dbReference type="ARBA" id="ARBA00022475"/>
    </source>
</evidence>
<sequence length="135" mass="15694">MRNGSDRSEFRCQRRCFRGFGGLKRVKQENWEWLRRLNAASRKRRMAIVLLARLTPLIPSGVVTFAAAVSRMRFFDFIAVSVVGKAPSVAMETMVGHDLIRLNEGYPRLLVSLLFFVLLYILFRKRRNESGDRRT</sequence>
<evidence type="ECO:0000259" key="7">
    <source>
        <dbReference type="Pfam" id="PF09335"/>
    </source>
</evidence>
<accession>A0A2A6E057</accession>
<evidence type="ECO:0000313" key="8">
    <source>
        <dbReference type="EMBL" id="PDO10199.1"/>
    </source>
</evidence>
<evidence type="ECO:0000256" key="5">
    <source>
        <dbReference type="ARBA" id="ARBA00023136"/>
    </source>
</evidence>
<reference evidence="8 9" key="1">
    <citation type="submission" date="2016-12" db="EMBL/GenBank/DDBJ databases">
        <title>Candidatus Reconcilibacillus cellulovorans genome.</title>
        <authorList>
            <person name="Kolinko S."/>
            <person name="Wu Y.-W."/>
            <person name="Tachea F."/>
            <person name="Denzel E."/>
            <person name="Hiras J."/>
            <person name="Baecker N."/>
            <person name="Chan L.J."/>
            <person name="Eichorst S.A."/>
            <person name="Frey D."/>
            <person name="Adams P.D."/>
            <person name="Pray T."/>
            <person name="Tanjore D."/>
            <person name="Petzold C.J."/>
            <person name="Gladden J.M."/>
            <person name="Simmons B.A."/>
            <person name="Singer S.W."/>
        </authorList>
    </citation>
    <scope>NUCLEOTIDE SEQUENCE [LARGE SCALE GENOMIC DNA]</scope>
    <source>
        <strain evidence="8">JTherm</strain>
    </source>
</reference>
<evidence type="ECO:0000313" key="9">
    <source>
        <dbReference type="Proteomes" id="UP000243688"/>
    </source>
</evidence>
<comment type="caution">
    <text evidence="8">The sequence shown here is derived from an EMBL/GenBank/DDBJ whole genome shotgun (WGS) entry which is preliminary data.</text>
</comment>
<comment type="caution">
    <text evidence="6">Lacks conserved residue(s) required for the propagation of feature annotation.</text>
</comment>
<dbReference type="InterPro" id="IPR015414">
    <property type="entry name" value="TMEM64"/>
</dbReference>
<evidence type="ECO:0000256" key="6">
    <source>
        <dbReference type="RuleBase" id="RU366058"/>
    </source>
</evidence>
<evidence type="ECO:0000256" key="1">
    <source>
        <dbReference type="ARBA" id="ARBA00004651"/>
    </source>
</evidence>
<keyword evidence="2 6" id="KW-1003">Cell membrane</keyword>
<dbReference type="AlphaFoldDB" id="A0A2A6E057"/>
<organism evidence="8 9">
    <name type="scientific">Candidatus Reconcilbacillus cellulovorans</name>
    <dbReference type="NCBI Taxonomy" id="1906605"/>
    <lineage>
        <taxon>Bacteria</taxon>
        <taxon>Bacillati</taxon>
        <taxon>Bacillota</taxon>
        <taxon>Bacilli</taxon>
        <taxon>Bacillales</taxon>
        <taxon>Paenibacillaceae</taxon>
        <taxon>Candidatus Reconcilbacillus</taxon>
    </lineage>
</organism>
<keyword evidence="5 6" id="KW-0472">Membrane</keyword>
<evidence type="ECO:0000256" key="3">
    <source>
        <dbReference type="ARBA" id="ARBA00022692"/>
    </source>
</evidence>
<dbReference type="GO" id="GO:0005886">
    <property type="term" value="C:plasma membrane"/>
    <property type="evidence" value="ECO:0007669"/>
    <property type="project" value="UniProtKB-SubCell"/>
</dbReference>
<keyword evidence="3 6" id="KW-0812">Transmembrane</keyword>
<feature type="transmembrane region" description="Helical" evidence="6">
    <location>
        <begin position="46"/>
        <end position="69"/>
    </location>
</feature>
<dbReference type="PANTHER" id="PTHR12677:SF59">
    <property type="entry name" value="GOLGI APPARATUS MEMBRANE PROTEIN TVP38-RELATED"/>
    <property type="match status" value="1"/>
</dbReference>
<proteinExistence type="inferred from homology"/>
<dbReference type="Pfam" id="PF09335">
    <property type="entry name" value="VTT_dom"/>
    <property type="match status" value="1"/>
</dbReference>
<dbReference type="PANTHER" id="PTHR12677">
    <property type="entry name" value="GOLGI APPARATUS MEMBRANE PROTEIN TVP38-RELATED"/>
    <property type="match status" value="1"/>
</dbReference>
<dbReference type="EMBL" id="MOXJ01000018">
    <property type="protein sequence ID" value="PDO10199.1"/>
    <property type="molecule type" value="Genomic_DNA"/>
</dbReference>
<name>A0A2A6E057_9BACL</name>
<feature type="transmembrane region" description="Helical" evidence="6">
    <location>
        <begin position="105"/>
        <end position="123"/>
    </location>
</feature>
<comment type="similarity">
    <text evidence="6">Belongs to the TVP38/TMEM64 family.</text>
</comment>
<feature type="domain" description="VTT" evidence="7">
    <location>
        <begin position="17"/>
        <end position="97"/>
    </location>
</feature>
<dbReference type="InterPro" id="IPR032816">
    <property type="entry name" value="VTT_dom"/>
</dbReference>
<dbReference type="Proteomes" id="UP000243688">
    <property type="component" value="Unassembled WGS sequence"/>
</dbReference>
<comment type="subcellular location">
    <subcellularLocation>
        <location evidence="1 6">Cell membrane</location>
        <topology evidence="1 6">Multi-pass membrane protein</topology>
    </subcellularLocation>
</comment>
<evidence type="ECO:0000256" key="4">
    <source>
        <dbReference type="ARBA" id="ARBA00022989"/>
    </source>
</evidence>
<protein>
    <recommendedName>
        <fullName evidence="6">TVP38/TMEM64 family membrane protein</fullName>
    </recommendedName>
</protein>
<keyword evidence="4 6" id="KW-1133">Transmembrane helix</keyword>
<gene>
    <name evidence="8" type="ORF">BLM47_08675</name>
</gene>